<comment type="function">
    <text evidence="1">Needed for flagellar regrowth and assembly.</text>
</comment>
<dbReference type="RefSeq" id="WP_249699277.1">
    <property type="nucleotide sequence ID" value="NZ_JAMFLX010000010.1"/>
</dbReference>
<organism evidence="11 12">
    <name type="scientific">Parendozoicomonas callyspongiae</name>
    <dbReference type="NCBI Taxonomy" id="2942213"/>
    <lineage>
        <taxon>Bacteria</taxon>
        <taxon>Pseudomonadati</taxon>
        <taxon>Pseudomonadota</taxon>
        <taxon>Gammaproteobacteria</taxon>
        <taxon>Oceanospirillales</taxon>
        <taxon>Endozoicomonadaceae</taxon>
        <taxon>Parendozoicomonas</taxon>
    </lineage>
</organism>
<sequence>MKETTRPLFPDKQDDAITRLWVKNENLVKAVTERWQPVTEKDQEDDGLIRETPEQRQHALAQAQREGFARGREEAIQALKEELRPVVHQEIYDASYLEGKQAGHTEGYRNGIHEAQVEVDHQIALLKELYREMHVWQCARDKRQLKDLQELISAMARKVVMTELKLQPDTINRAISGAIRMLPTDSDEIPTIILNPADRERVEKFKDSINAKWHIHVDSNQHAGGCYVEASQNAVNASFELRLEQSLQALIEVFGEEFRNEA</sequence>
<accession>A0ABT0PFG9</accession>
<evidence type="ECO:0000256" key="1">
    <source>
        <dbReference type="ARBA" id="ARBA00003041"/>
    </source>
</evidence>
<dbReference type="SUPFAM" id="SSF160527">
    <property type="entry name" value="V-type ATPase subunit E-like"/>
    <property type="match status" value="1"/>
</dbReference>
<evidence type="ECO:0000256" key="7">
    <source>
        <dbReference type="ARBA" id="ARBA00022795"/>
    </source>
</evidence>
<dbReference type="InterPro" id="IPR051472">
    <property type="entry name" value="T3SS_Stator/FliH"/>
</dbReference>
<evidence type="ECO:0000256" key="4">
    <source>
        <dbReference type="ARBA" id="ARBA00016507"/>
    </source>
</evidence>
<comment type="caution">
    <text evidence="11">The sequence shown here is derived from an EMBL/GenBank/DDBJ whole genome shotgun (WGS) entry which is preliminary data.</text>
</comment>
<reference evidence="11 12" key="1">
    <citation type="submission" date="2022-05" db="EMBL/GenBank/DDBJ databases">
        <authorList>
            <person name="Park J.-S."/>
        </authorList>
    </citation>
    <scope>NUCLEOTIDE SEQUENCE [LARGE SCALE GENOMIC DNA]</scope>
    <source>
        <strain evidence="11 12">2012CJ34-2</strain>
    </source>
</reference>
<dbReference type="PANTHER" id="PTHR34982">
    <property type="entry name" value="YOP PROTEINS TRANSLOCATION PROTEIN L"/>
    <property type="match status" value="1"/>
</dbReference>
<dbReference type="Proteomes" id="UP001203338">
    <property type="component" value="Unassembled WGS sequence"/>
</dbReference>
<comment type="similarity">
    <text evidence="3">Belongs to the FliH family.</text>
</comment>
<evidence type="ECO:0000256" key="5">
    <source>
        <dbReference type="ARBA" id="ARBA00022448"/>
    </source>
</evidence>
<evidence type="ECO:0000256" key="3">
    <source>
        <dbReference type="ARBA" id="ARBA00006602"/>
    </source>
</evidence>
<keyword evidence="9" id="KW-1006">Bacterial flagellum protein export</keyword>
<dbReference type="Pfam" id="PF02108">
    <property type="entry name" value="FliH"/>
    <property type="match status" value="1"/>
</dbReference>
<keyword evidence="7" id="KW-1005">Bacterial flagellum biogenesis</keyword>
<name>A0ABT0PFG9_9GAMM</name>
<protein>
    <recommendedName>
        <fullName evidence="4">Flagellar assembly protein FliH</fullName>
    </recommendedName>
</protein>
<dbReference type="EMBL" id="JAMFLX010000010">
    <property type="protein sequence ID" value="MCL6270122.1"/>
    <property type="molecule type" value="Genomic_DNA"/>
</dbReference>
<evidence type="ECO:0000256" key="2">
    <source>
        <dbReference type="ARBA" id="ARBA00004496"/>
    </source>
</evidence>
<keyword evidence="6" id="KW-0963">Cytoplasm</keyword>
<evidence type="ECO:0000259" key="10">
    <source>
        <dbReference type="Pfam" id="PF02108"/>
    </source>
</evidence>
<evidence type="ECO:0000256" key="6">
    <source>
        <dbReference type="ARBA" id="ARBA00022490"/>
    </source>
</evidence>
<dbReference type="InterPro" id="IPR018035">
    <property type="entry name" value="Flagellar_FliH/T3SS_HrpE"/>
</dbReference>
<dbReference type="InterPro" id="IPR000563">
    <property type="entry name" value="Flag_FliH"/>
</dbReference>
<keyword evidence="12" id="KW-1185">Reference proteome</keyword>
<gene>
    <name evidence="11" type="ORF">M3P05_09270</name>
</gene>
<dbReference type="PANTHER" id="PTHR34982:SF1">
    <property type="entry name" value="FLAGELLAR ASSEMBLY PROTEIN FLIH"/>
    <property type="match status" value="1"/>
</dbReference>
<dbReference type="PRINTS" id="PR01003">
    <property type="entry name" value="FLGFLIH"/>
</dbReference>
<feature type="domain" description="Flagellar assembly protein FliH/Type III secretion system HrpE" evidence="10">
    <location>
        <begin position="142"/>
        <end position="245"/>
    </location>
</feature>
<evidence type="ECO:0000256" key="9">
    <source>
        <dbReference type="ARBA" id="ARBA00023225"/>
    </source>
</evidence>
<keyword evidence="8" id="KW-0653">Protein transport</keyword>
<comment type="subcellular location">
    <subcellularLocation>
        <location evidence="2">Cytoplasm</location>
    </subcellularLocation>
</comment>
<proteinExistence type="inferred from homology"/>
<evidence type="ECO:0000256" key="8">
    <source>
        <dbReference type="ARBA" id="ARBA00022927"/>
    </source>
</evidence>
<evidence type="ECO:0000313" key="12">
    <source>
        <dbReference type="Proteomes" id="UP001203338"/>
    </source>
</evidence>
<evidence type="ECO:0000313" key="11">
    <source>
        <dbReference type="EMBL" id="MCL6270122.1"/>
    </source>
</evidence>
<keyword evidence="5" id="KW-0813">Transport</keyword>